<dbReference type="PANTHER" id="PTHR30344">
    <property type="entry name" value="6-PHOSPHOGLUCONOLACTONASE-RELATED"/>
    <property type="match status" value="1"/>
</dbReference>
<dbReference type="eggNOG" id="COG2706">
    <property type="taxonomic scope" value="Bacteria"/>
</dbReference>
<comment type="similarity">
    <text evidence="1">Belongs to the cycloisomerase 2 family.</text>
</comment>
<evidence type="ECO:0000313" key="4">
    <source>
        <dbReference type="Proteomes" id="UP000029994"/>
    </source>
</evidence>
<keyword evidence="4" id="KW-1185">Reference proteome</keyword>
<sequence>MTTGNLHFYLGTYTDQPSISEGVAQLELNSETGELIPFNELAVLANPSYLTQTARGLYTFNEVVQSQAPQLVWLGCHDTAQIEITGDYPCHLDIDREQRFCAVANYGSGNTSIFKLDDTGKPIGKLTELFVDGSGPNQARQTAPHAHQATFLRHSPYLLVVDLGTDRLNIFAIDRQNETFRLYQSLALPPGCGPRHLVLTQAEDRIYLVAELFETLMVIERRGEQWHLCSQQPLLPGESNGEAASAIRLSPDERFLYVSCRRQNKIAIFALSHAQPEWIGAVDTGGQFPRDFVLSRDGKWLLVANQHSHNVVSFRRDRQTGLLSPSGFSCQVGSPVCLLEHQGAC</sequence>
<accession>A0A099LVP7</accession>
<dbReference type="Proteomes" id="UP000029994">
    <property type="component" value="Unassembled WGS sequence"/>
</dbReference>
<dbReference type="AlphaFoldDB" id="A0A099LVP7"/>
<comment type="caution">
    <text evidence="3">The sequence shown here is derived from an EMBL/GenBank/DDBJ whole genome shotgun (WGS) entry which is preliminary data.</text>
</comment>
<dbReference type="InterPro" id="IPR050282">
    <property type="entry name" value="Cycloisomerase_2"/>
</dbReference>
<organism evidence="3 4">
    <name type="scientific">Vibrio navarrensis</name>
    <dbReference type="NCBI Taxonomy" id="29495"/>
    <lineage>
        <taxon>Bacteria</taxon>
        <taxon>Pseudomonadati</taxon>
        <taxon>Pseudomonadota</taxon>
        <taxon>Gammaproteobacteria</taxon>
        <taxon>Vibrionales</taxon>
        <taxon>Vibrionaceae</taxon>
        <taxon>Vibrio</taxon>
    </lineage>
</organism>
<name>A0A099LVP7_9VIBR</name>
<dbReference type="GO" id="GO:0017057">
    <property type="term" value="F:6-phosphogluconolactonase activity"/>
    <property type="evidence" value="ECO:0007669"/>
    <property type="project" value="TreeGrafter"/>
</dbReference>
<dbReference type="InterPro" id="IPR015943">
    <property type="entry name" value="WD40/YVTN_repeat-like_dom_sf"/>
</dbReference>
<dbReference type="EMBL" id="JMCG01000001">
    <property type="protein sequence ID" value="KGK11476.1"/>
    <property type="molecule type" value="Genomic_DNA"/>
</dbReference>
<dbReference type="InterPro" id="IPR011045">
    <property type="entry name" value="N2O_reductase_N"/>
</dbReference>
<gene>
    <name evidence="3" type="ORF">EA26_09195</name>
</gene>
<evidence type="ECO:0000313" key="3">
    <source>
        <dbReference type="EMBL" id="KGK11476.1"/>
    </source>
</evidence>
<dbReference type="InterPro" id="IPR019405">
    <property type="entry name" value="Lactonase_7-beta_prop"/>
</dbReference>
<dbReference type="SUPFAM" id="SSF50974">
    <property type="entry name" value="Nitrous oxide reductase, N-terminal domain"/>
    <property type="match status" value="1"/>
</dbReference>
<dbReference type="Gene3D" id="2.130.10.10">
    <property type="entry name" value="YVTN repeat-like/Quinoprotein amine dehydrogenase"/>
    <property type="match status" value="1"/>
</dbReference>
<keyword evidence="2" id="KW-0313">Glucose metabolism</keyword>
<dbReference type="STRING" id="29495.EA26_09195"/>
<protein>
    <submittedName>
        <fullName evidence="3">6-phosphogluconolactonase</fullName>
    </submittedName>
</protein>
<keyword evidence="2" id="KW-0119">Carbohydrate metabolism</keyword>
<proteinExistence type="inferred from homology"/>
<dbReference type="GeneID" id="43683366"/>
<dbReference type="PANTHER" id="PTHR30344:SF1">
    <property type="entry name" value="6-PHOSPHOGLUCONOLACTONASE"/>
    <property type="match status" value="1"/>
</dbReference>
<evidence type="ECO:0000256" key="1">
    <source>
        <dbReference type="ARBA" id="ARBA00005564"/>
    </source>
</evidence>
<reference evidence="3 4" key="1">
    <citation type="submission" date="2014-04" db="EMBL/GenBank/DDBJ databases">
        <title>Genome sequencing of Vibrio navarrensis strains.</title>
        <authorList>
            <person name="Gladney L.M."/>
            <person name="Katz L.S."/>
            <person name="Marino-Ramirez L."/>
            <person name="Jordan I.K."/>
        </authorList>
    </citation>
    <scope>NUCLEOTIDE SEQUENCE [LARGE SCALE GENOMIC DNA]</scope>
    <source>
        <strain evidence="3 4">ATCC 51183</strain>
    </source>
</reference>
<dbReference type="RefSeq" id="WP_039426920.1">
    <property type="nucleotide sequence ID" value="NZ_CP061844.1"/>
</dbReference>
<dbReference type="Pfam" id="PF10282">
    <property type="entry name" value="Lactonase"/>
    <property type="match status" value="1"/>
</dbReference>
<evidence type="ECO:0000256" key="2">
    <source>
        <dbReference type="ARBA" id="ARBA00022526"/>
    </source>
</evidence>
<dbReference type="GO" id="GO:0006006">
    <property type="term" value="P:glucose metabolic process"/>
    <property type="evidence" value="ECO:0007669"/>
    <property type="project" value="UniProtKB-KW"/>
</dbReference>